<dbReference type="Gene3D" id="3.40.50.2300">
    <property type="match status" value="2"/>
</dbReference>
<keyword evidence="3 4" id="KW-0732">Signal</keyword>
<evidence type="ECO:0000256" key="1">
    <source>
        <dbReference type="ARBA" id="ARBA00004196"/>
    </source>
</evidence>
<comment type="similarity">
    <text evidence="2">Belongs to the bacterial solute-binding protein 2 family.</text>
</comment>
<dbReference type="EMBL" id="JADZLT010000056">
    <property type="protein sequence ID" value="MBH0239891.1"/>
    <property type="molecule type" value="Genomic_DNA"/>
</dbReference>
<evidence type="ECO:0000313" key="6">
    <source>
        <dbReference type="EMBL" id="MBH0239891.1"/>
    </source>
</evidence>
<evidence type="ECO:0000256" key="3">
    <source>
        <dbReference type="ARBA" id="ARBA00022729"/>
    </source>
</evidence>
<reference evidence="6" key="1">
    <citation type="submission" date="2020-12" db="EMBL/GenBank/DDBJ databases">
        <title>Methylobrevis albus sp. nov., isolated from fresh water lack sediment.</title>
        <authorList>
            <person name="Zou Q."/>
        </authorList>
    </citation>
    <scope>NUCLEOTIDE SEQUENCE</scope>
    <source>
        <strain evidence="6">L22</strain>
    </source>
</reference>
<dbReference type="Pfam" id="PF13407">
    <property type="entry name" value="Peripla_BP_4"/>
    <property type="match status" value="1"/>
</dbReference>
<organism evidence="6 7">
    <name type="scientific">Methylobrevis albus</name>
    <dbReference type="NCBI Taxonomy" id="2793297"/>
    <lineage>
        <taxon>Bacteria</taxon>
        <taxon>Pseudomonadati</taxon>
        <taxon>Pseudomonadota</taxon>
        <taxon>Alphaproteobacteria</taxon>
        <taxon>Hyphomicrobiales</taxon>
        <taxon>Pleomorphomonadaceae</taxon>
        <taxon>Methylobrevis</taxon>
    </lineage>
</organism>
<keyword evidence="7" id="KW-1185">Reference proteome</keyword>
<evidence type="ECO:0000259" key="5">
    <source>
        <dbReference type="Pfam" id="PF13407"/>
    </source>
</evidence>
<protein>
    <submittedName>
        <fullName evidence="6">Substrate-binding domain-containing protein</fullName>
    </submittedName>
</protein>
<name>A0A931N1J6_9HYPH</name>
<evidence type="ECO:0000256" key="2">
    <source>
        <dbReference type="ARBA" id="ARBA00007639"/>
    </source>
</evidence>
<dbReference type="PANTHER" id="PTHR46847">
    <property type="entry name" value="D-ALLOSE-BINDING PERIPLASMIC PROTEIN-RELATED"/>
    <property type="match status" value="1"/>
</dbReference>
<feature type="domain" description="Periplasmic binding protein" evidence="5">
    <location>
        <begin position="31"/>
        <end position="289"/>
    </location>
</feature>
<dbReference type="SUPFAM" id="SSF53822">
    <property type="entry name" value="Periplasmic binding protein-like I"/>
    <property type="match status" value="1"/>
</dbReference>
<dbReference type="AlphaFoldDB" id="A0A931N1J6"/>
<gene>
    <name evidence="6" type="ORF">I5731_18870</name>
</gene>
<dbReference type="GO" id="GO:0030313">
    <property type="term" value="C:cell envelope"/>
    <property type="evidence" value="ECO:0007669"/>
    <property type="project" value="UniProtKB-SubCell"/>
</dbReference>
<dbReference type="GO" id="GO:0030246">
    <property type="term" value="F:carbohydrate binding"/>
    <property type="evidence" value="ECO:0007669"/>
    <property type="project" value="UniProtKB-ARBA"/>
</dbReference>
<comment type="subcellular location">
    <subcellularLocation>
        <location evidence="1">Cell envelope</location>
    </subcellularLocation>
</comment>
<feature type="chain" id="PRO_5038024655" evidence="4">
    <location>
        <begin position="27"/>
        <end position="316"/>
    </location>
</feature>
<dbReference type="PANTHER" id="PTHR46847:SF1">
    <property type="entry name" value="D-ALLOSE-BINDING PERIPLASMIC PROTEIN-RELATED"/>
    <property type="match status" value="1"/>
</dbReference>
<comment type="caution">
    <text evidence="6">The sequence shown here is derived from an EMBL/GenBank/DDBJ whole genome shotgun (WGS) entry which is preliminary data.</text>
</comment>
<dbReference type="InterPro" id="IPR025997">
    <property type="entry name" value="SBP_2_dom"/>
</dbReference>
<proteinExistence type="inferred from homology"/>
<dbReference type="Proteomes" id="UP000631694">
    <property type="component" value="Unassembled WGS sequence"/>
</dbReference>
<accession>A0A931N1J6</accession>
<dbReference type="InterPro" id="IPR028082">
    <property type="entry name" value="Peripla_BP_I"/>
</dbReference>
<dbReference type="RefSeq" id="WP_197312962.1">
    <property type="nucleotide sequence ID" value="NZ_JADZLT010000056.1"/>
</dbReference>
<evidence type="ECO:0000313" key="7">
    <source>
        <dbReference type="Proteomes" id="UP000631694"/>
    </source>
</evidence>
<feature type="signal peptide" evidence="4">
    <location>
        <begin position="1"/>
        <end position="26"/>
    </location>
</feature>
<evidence type="ECO:0000256" key="4">
    <source>
        <dbReference type="SAM" id="SignalP"/>
    </source>
</evidence>
<sequence length="316" mass="33373">MKMLTRLATGVALAATLAFSAAPAFAEPMKIGFSTITLADRFFVRLQDGMDTAAARHGATMIYNNPDGNPAAQVTAIENFITQQVDAIIVDAIDPNGIQPVLRQAREAGIPVIAVDEVLDGFENITAGVGLDNHQLGVDIGARMLAYADENGIEKLYIGDIHTLDAPIENTRSKGLAEFVAQHPDRMEIVGTVDAKFSSDAAATGGENLLSANPQLNMFFGSGGGYLIGALAAVRSQGATDRVKLVGLDFMPQLIEALEQGIYVVAAETNPELMGEGAVDVAVKLAKGEAVERNTGIPVEFRSVADLDELKAKFSE</sequence>